<dbReference type="InterPro" id="IPR016181">
    <property type="entry name" value="Acyl_CoA_acyltransferase"/>
</dbReference>
<proteinExistence type="predicted"/>
<name>A0ABW2Q060_9BACL</name>
<sequence>MNFIIKEITKETKDSIKNIFIEQWGSPQMVSRGKCYDLIELPGFQALHNERIIGMITFKMKQNEIEIISLDSIVENHGVGIRLLNEVINIAGKENIDRVCLVTSNDNTKAMRFFQKRGFKMKALHLNAVHDARKLKPDIPQTGYDGIPIEHEIEFEYILGKSENPQEVIKTINLEKWGIMESS</sequence>
<evidence type="ECO:0000313" key="3">
    <source>
        <dbReference type="Proteomes" id="UP001596505"/>
    </source>
</evidence>
<keyword evidence="2" id="KW-0012">Acyltransferase</keyword>
<accession>A0ABW2Q060</accession>
<reference evidence="3" key="1">
    <citation type="journal article" date="2019" name="Int. J. Syst. Evol. Microbiol.">
        <title>The Global Catalogue of Microorganisms (GCM) 10K type strain sequencing project: providing services to taxonomists for standard genome sequencing and annotation.</title>
        <authorList>
            <consortium name="The Broad Institute Genomics Platform"/>
            <consortium name="The Broad Institute Genome Sequencing Center for Infectious Disease"/>
            <person name="Wu L."/>
            <person name="Ma J."/>
        </authorList>
    </citation>
    <scope>NUCLEOTIDE SEQUENCE [LARGE SCALE GENOMIC DNA]</scope>
    <source>
        <strain evidence="3">CGMCC 1.16305</strain>
    </source>
</reference>
<dbReference type="Pfam" id="PF00583">
    <property type="entry name" value="Acetyltransf_1"/>
    <property type="match status" value="1"/>
</dbReference>
<dbReference type="Gene3D" id="3.40.630.30">
    <property type="match status" value="1"/>
</dbReference>
<dbReference type="CDD" id="cd04301">
    <property type="entry name" value="NAT_SF"/>
    <property type="match status" value="1"/>
</dbReference>
<dbReference type="GO" id="GO:0016746">
    <property type="term" value="F:acyltransferase activity"/>
    <property type="evidence" value="ECO:0007669"/>
    <property type="project" value="UniProtKB-KW"/>
</dbReference>
<protein>
    <submittedName>
        <fullName evidence="2">GNAT family N-acetyltransferase</fullName>
        <ecNumber evidence="2">2.3.-.-</ecNumber>
    </submittedName>
</protein>
<gene>
    <name evidence="2" type="ORF">ACFQRG_07600</name>
</gene>
<dbReference type="SUPFAM" id="SSF55729">
    <property type="entry name" value="Acyl-CoA N-acyltransferases (Nat)"/>
    <property type="match status" value="1"/>
</dbReference>
<keyword evidence="2" id="KW-0808">Transferase</keyword>
<evidence type="ECO:0000313" key="2">
    <source>
        <dbReference type="EMBL" id="MFC7392851.1"/>
    </source>
</evidence>
<organism evidence="2 3">
    <name type="scientific">Scopulibacillus cellulosilyticus</name>
    <dbReference type="NCBI Taxonomy" id="2665665"/>
    <lineage>
        <taxon>Bacteria</taxon>
        <taxon>Bacillati</taxon>
        <taxon>Bacillota</taxon>
        <taxon>Bacilli</taxon>
        <taxon>Bacillales</taxon>
        <taxon>Sporolactobacillaceae</taxon>
        <taxon>Scopulibacillus</taxon>
    </lineage>
</organism>
<dbReference type="InterPro" id="IPR000182">
    <property type="entry name" value="GNAT_dom"/>
</dbReference>
<feature type="domain" description="N-acetyltransferase" evidence="1">
    <location>
        <begin position="3"/>
        <end position="140"/>
    </location>
</feature>
<comment type="caution">
    <text evidence="2">The sequence shown here is derived from an EMBL/GenBank/DDBJ whole genome shotgun (WGS) entry which is preliminary data.</text>
</comment>
<dbReference type="RefSeq" id="WP_380965259.1">
    <property type="nucleotide sequence ID" value="NZ_JBHTCO010000005.1"/>
</dbReference>
<dbReference type="EMBL" id="JBHTCO010000005">
    <property type="protein sequence ID" value="MFC7392851.1"/>
    <property type="molecule type" value="Genomic_DNA"/>
</dbReference>
<keyword evidence="3" id="KW-1185">Reference proteome</keyword>
<evidence type="ECO:0000259" key="1">
    <source>
        <dbReference type="PROSITE" id="PS51186"/>
    </source>
</evidence>
<dbReference type="PROSITE" id="PS51186">
    <property type="entry name" value="GNAT"/>
    <property type="match status" value="1"/>
</dbReference>
<dbReference type="Proteomes" id="UP001596505">
    <property type="component" value="Unassembled WGS sequence"/>
</dbReference>
<dbReference type="EC" id="2.3.-.-" evidence="2"/>